<dbReference type="AlphaFoldDB" id="A0A3N1D937"/>
<evidence type="ECO:0000256" key="1">
    <source>
        <dbReference type="SAM" id="MobiDB-lite"/>
    </source>
</evidence>
<evidence type="ECO:0000313" key="3">
    <source>
        <dbReference type="EMBL" id="ROO90011.1"/>
    </source>
</evidence>
<feature type="compositionally biased region" description="Low complexity" evidence="1">
    <location>
        <begin position="41"/>
        <end position="60"/>
    </location>
</feature>
<organism evidence="3 4">
    <name type="scientific">Actinocorallia herbida</name>
    <dbReference type="NCBI Taxonomy" id="58109"/>
    <lineage>
        <taxon>Bacteria</taxon>
        <taxon>Bacillati</taxon>
        <taxon>Actinomycetota</taxon>
        <taxon>Actinomycetes</taxon>
        <taxon>Streptosporangiales</taxon>
        <taxon>Thermomonosporaceae</taxon>
        <taxon>Actinocorallia</taxon>
    </lineage>
</organism>
<reference evidence="3 4" key="1">
    <citation type="submission" date="2018-11" db="EMBL/GenBank/DDBJ databases">
        <title>Sequencing the genomes of 1000 actinobacteria strains.</title>
        <authorList>
            <person name="Klenk H.-P."/>
        </authorList>
    </citation>
    <scope>NUCLEOTIDE SEQUENCE [LARGE SCALE GENOMIC DNA]</scope>
    <source>
        <strain evidence="3 4">DSM 44254</strain>
    </source>
</reference>
<dbReference type="RefSeq" id="WP_123669024.1">
    <property type="nucleotide sequence ID" value="NZ_RJKE01000001.1"/>
</dbReference>
<proteinExistence type="predicted"/>
<evidence type="ECO:0000313" key="4">
    <source>
        <dbReference type="Proteomes" id="UP000272400"/>
    </source>
</evidence>
<name>A0A3N1D937_9ACTN</name>
<dbReference type="OrthoDB" id="5996503at2"/>
<sequence>MIRAGRPGLLGTVARTAVISGTATAVSGRVQRRQARRDYEQQAQQQPVRQQADPAQQVPAPDRIEQLQQLADLQAQGVLTPEEFAAEKARILGS</sequence>
<dbReference type="EMBL" id="RJKE01000001">
    <property type="protein sequence ID" value="ROO90011.1"/>
    <property type="molecule type" value="Genomic_DNA"/>
</dbReference>
<gene>
    <name evidence="3" type="ORF">EDD29_7724</name>
</gene>
<dbReference type="Pfam" id="PF09851">
    <property type="entry name" value="SHOCT"/>
    <property type="match status" value="1"/>
</dbReference>
<feature type="region of interest" description="Disordered" evidence="1">
    <location>
        <begin position="24"/>
        <end position="60"/>
    </location>
</feature>
<evidence type="ECO:0000259" key="2">
    <source>
        <dbReference type="Pfam" id="PF09851"/>
    </source>
</evidence>
<dbReference type="InterPro" id="IPR018649">
    <property type="entry name" value="SHOCT"/>
</dbReference>
<comment type="caution">
    <text evidence="3">The sequence shown here is derived from an EMBL/GenBank/DDBJ whole genome shotgun (WGS) entry which is preliminary data.</text>
</comment>
<keyword evidence="4" id="KW-1185">Reference proteome</keyword>
<feature type="domain" description="SHOCT" evidence="2">
    <location>
        <begin position="65"/>
        <end position="92"/>
    </location>
</feature>
<protein>
    <submittedName>
        <fullName evidence="3">Putative oligomerization/nucleic acid binding protein</fullName>
    </submittedName>
</protein>
<dbReference type="Proteomes" id="UP000272400">
    <property type="component" value="Unassembled WGS sequence"/>
</dbReference>
<accession>A0A3N1D937</accession>